<dbReference type="EMBL" id="CAKMRJ010005523">
    <property type="protein sequence ID" value="CAH1446907.1"/>
    <property type="molecule type" value="Genomic_DNA"/>
</dbReference>
<reference evidence="2 3" key="1">
    <citation type="submission" date="2022-01" db="EMBL/GenBank/DDBJ databases">
        <authorList>
            <person name="Xiong W."/>
            <person name="Schranz E."/>
        </authorList>
    </citation>
    <scope>NUCLEOTIDE SEQUENCE [LARGE SCALE GENOMIC DNA]</scope>
</reference>
<evidence type="ECO:0000256" key="1">
    <source>
        <dbReference type="SAM" id="MobiDB-lite"/>
    </source>
</evidence>
<keyword evidence="3" id="KW-1185">Reference proteome</keyword>
<dbReference type="AlphaFoldDB" id="A0AAU9P9V5"/>
<feature type="compositionally biased region" description="Basic and acidic residues" evidence="1">
    <location>
        <begin position="71"/>
        <end position="81"/>
    </location>
</feature>
<name>A0AAU9P9V5_9ASTR</name>
<organism evidence="2 3">
    <name type="scientific">Lactuca virosa</name>
    <dbReference type="NCBI Taxonomy" id="75947"/>
    <lineage>
        <taxon>Eukaryota</taxon>
        <taxon>Viridiplantae</taxon>
        <taxon>Streptophyta</taxon>
        <taxon>Embryophyta</taxon>
        <taxon>Tracheophyta</taxon>
        <taxon>Spermatophyta</taxon>
        <taxon>Magnoliopsida</taxon>
        <taxon>eudicotyledons</taxon>
        <taxon>Gunneridae</taxon>
        <taxon>Pentapetalae</taxon>
        <taxon>asterids</taxon>
        <taxon>campanulids</taxon>
        <taxon>Asterales</taxon>
        <taxon>Asteraceae</taxon>
        <taxon>Cichorioideae</taxon>
        <taxon>Cichorieae</taxon>
        <taxon>Lactucinae</taxon>
        <taxon>Lactuca</taxon>
    </lineage>
</organism>
<gene>
    <name evidence="2" type="ORF">LVIROSA_LOCUS32560</name>
</gene>
<evidence type="ECO:0000313" key="3">
    <source>
        <dbReference type="Proteomes" id="UP001157418"/>
    </source>
</evidence>
<comment type="caution">
    <text evidence="2">The sequence shown here is derived from an EMBL/GenBank/DDBJ whole genome shotgun (WGS) entry which is preliminary data.</text>
</comment>
<accession>A0AAU9P9V5</accession>
<proteinExistence type="predicted"/>
<dbReference type="Proteomes" id="UP001157418">
    <property type="component" value="Unassembled WGS sequence"/>
</dbReference>
<evidence type="ECO:0000313" key="2">
    <source>
        <dbReference type="EMBL" id="CAH1446907.1"/>
    </source>
</evidence>
<feature type="region of interest" description="Disordered" evidence="1">
    <location>
        <begin position="54"/>
        <end position="117"/>
    </location>
</feature>
<protein>
    <submittedName>
        <fullName evidence="2">Uncharacterized protein</fullName>
    </submittedName>
</protein>
<sequence length="176" mass="20601">MAVLIPHPSRHNHFSWLNHVKEPVYTLPNPSISAFSTSDPKTWFLPEELHDDDAGYDDQMHVDNPNIGRPFEAEDHYDHPIRQLPPPPYYDQPSGAHFEPQHEYQSSPQNYEPDPEHEFPLDVYRQLAALHLQGNQNTASIRHIQEQQAQTHNYMEDLWYHFRPEGGYRPRGPLPP</sequence>